<feature type="signal peptide" evidence="5">
    <location>
        <begin position="1"/>
        <end position="19"/>
    </location>
</feature>
<dbReference type="PANTHER" id="PTHR34512:SF30">
    <property type="entry name" value="OUTER MEMBRANE PROTEIN ASSEMBLY FACTOR BAMB"/>
    <property type="match status" value="1"/>
</dbReference>
<evidence type="ECO:0000259" key="6">
    <source>
        <dbReference type="Pfam" id="PF13360"/>
    </source>
</evidence>
<reference evidence="7 8" key="1">
    <citation type="submission" date="2019-02" db="EMBL/GenBank/DDBJ databases">
        <title>Prokaryotic population dynamics and viral predation in marine succession experiment using metagenomics: the confinement effect.</title>
        <authorList>
            <person name="Haro-Moreno J.M."/>
            <person name="Rodriguez-Valera F."/>
            <person name="Lopez-Perez M."/>
        </authorList>
    </citation>
    <scope>NUCLEOTIDE SEQUENCE [LARGE SCALE GENOMIC DNA]</scope>
    <source>
        <strain evidence="7">MED-G157</strain>
    </source>
</reference>
<dbReference type="NCBIfam" id="TIGR03300">
    <property type="entry name" value="assembly_YfgL"/>
    <property type="match status" value="1"/>
</dbReference>
<dbReference type="InterPro" id="IPR018391">
    <property type="entry name" value="PQQ_b-propeller_rpt"/>
</dbReference>
<keyword evidence="2 4" id="KW-0472">Membrane</keyword>
<dbReference type="SMART" id="SM00564">
    <property type="entry name" value="PQQ"/>
    <property type="match status" value="5"/>
</dbReference>
<feature type="domain" description="Pyrrolo-quinoline quinone repeat" evidence="6">
    <location>
        <begin position="80"/>
        <end position="326"/>
    </location>
</feature>
<evidence type="ECO:0000256" key="5">
    <source>
        <dbReference type="SAM" id="SignalP"/>
    </source>
</evidence>
<evidence type="ECO:0000256" key="3">
    <source>
        <dbReference type="ARBA" id="ARBA00023237"/>
    </source>
</evidence>
<dbReference type="InterPro" id="IPR015943">
    <property type="entry name" value="WD40/YVTN_repeat-like_dom_sf"/>
</dbReference>
<keyword evidence="4" id="KW-0564">Palmitate</keyword>
<dbReference type="PROSITE" id="PS51257">
    <property type="entry name" value="PROKAR_LIPOPROTEIN"/>
    <property type="match status" value="1"/>
</dbReference>
<dbReference type="HAMAP" id="MF_00923">
    <property type="entry name" value="OM_assembly_BamB"/>
    <property type="match status" value="1"/>
</dbReference>
<dbReference type="PANTHER" id="PTHR34512">
    <property type="entry name" value="CELL SURFACE PROTEIN"/>
    <property type="match status" value="1"/>
</dbReference>
<organism evidence="7 8">
    <name type="scientific">OM182 bacterium</name>
    <dbReference type="NCBI Taxonomy" id="2510334"/>
    <lineage>
        <taxon>Bacteria</taxon>
        <taxon>Pseudomonadati</taxon>
        <taxon>Pseudomonadota</taxon>
        <taxon>Gammaproteobacteria</taxon>
        <taxon>OMG group</taxon>
        <taxon>OM182 clade</taxon>
    </lineage>
</organism>
<evidence type="ECO:0000313" key="8">
    <source>
        <dbReference type="Proteomes" id="UP000316199"/>
    </source>
</evidence>
<dbReference type="GO" id="GO:0051205">
    <property type="term" value="P:protein insertion into membrane"/>
    <property type="evidence" value="ECO:0007669"/>
    <property type="project" value="UniProtKB-UniRule"/>
</dbReference>
<gene>
    <name evidence="4 7" type="primary">bamB</name>
    <name evidence="7" type="ORF">EVA68_05130</name>
</gene>
<dbReference type="Gene3D" id="2.130.10.10">
    <property type="entry name" value="YVTN repeat-like/Quinoprotein amine dehydrogenase"/>
    <property type="match status" value="1"/>
</dbReference>
<dbReference type="GO" id="GO:0009279">
    <property type="term" value="C:cell outer membrane"/>
    <property type="evidence" value="ECO:0007669"/>
    <property type="project" value="UniProtKB-SubCell"/>
</dbReference>
<dbReference type="SUPFAM" id="SSF50998">
    <property type="entry name" value="Quinoprotein alcohol dehydrogenase-like"/>
    <property type="match status" value="1"/>
</dbReference>
<feature type="chain" id="PRO_5022273878" description="Outer membrane protein assembly factor BamB" evidence="5">
    <location>
        <begin position="20"/>
        <end position="401"/>
    </location>
</feature>
<dbReference type="InterPro" id="IPR002372">
    <property type="entry name" value="PQQ_rpt_dom"/>
</dbReference>
<comment type="function">
    <text evidence="4">Part of the outer membrane protein assembly complex, which is involved in assembly and insertion of beta-barrel proteins into the outer membrane.</text>
</comment>
<dbReference type="Proteomes" id="UP000316199">
    <property type="component" value="Unassembled WGS sequence"/>
</dbReference>
<evidence type="ECO:0000256" key="1">
    <source>
        <dbReference type="ARBA" id="ARBA00022729"/>
    </source>
</evidence>
<evidence type="ECO:0000313" key="7">
    <source>
        <dbReference type="EMBL" id="RZO76131.1"/>
    </source>
</evidence>
<dbReference type="EMBL" id="SHAG01000017">
    <property type="protein sequence ID" value="RZO76131.1"/>
    <property type="molecule type" value="Genomic_DNA"/>
</dbReference>
<keyword evidence="1 4" id="KW-0732">Signal</keyword>
<dbReference type="Pfam" id="PF13360">
    <property type="entry name" value="PQQ_2"/>
    <property type="match status" value="1"/>
</dbReference>
<evidence type="ECO:0000256" key="4">
    <source>
        <dbReference type="HAMAP-Rule" id="MF_00923"/>
    </source>
</evidence>
<comment type="similarity">
    <text evidence="4">Belongs to the BamB family.</text>
</comment>
<dbReference type="InterPro" id="IPR011047">
    <property type="entry name" value="Quinoprotein_ADH-like_sf"/>
</dbReference>
<comment type="subunit">
    <text evidence="4">Part of the Bam complex.</text>
</comment>
<comment type="caution">
    <text evidence="7">The sequence shown here is derived from an EMBL/GenBank/DDBJ whole genome shotgun (WGS) entry which is preliminary data.</text>
</comment>
<keyword evidence="4" id="KW-0449">Lipoprotein</keyword>
<evidence type="ECO:0000256" key="2">
    <source>
        <dbReference type="ARBA" id="ARBA00023136"/>
    </source>
</evidence>
<comment type="subcellular location">
    <subcellularLocation>
        <location evidence="4">Cell outer membrane</location>
        <topology evidence="4">Lipid-anchor</topology>
    </subcellularLocation>
</comment>
<dbReference type="InterPro" id="IPR017687">
    <property type="entry name" value="BamB"/>
</dbReference>
<dbReference type="AlphaFoldDB" id="A0A520S121"/>
<keyword evidence="3 4" id="KW-0998">Cell outer membrane</keyword>
<name>A0A520S121_9GAMM</name>
<sequence>MLRLLLFSIILLTSSCAWLTDLTSLREVDEEIKPRELESFKKEIELNRLWSTKIGKGAGGQVGRLTPKIFSSRIFAASPDGTIKALMVSDGREVWKVNATEFYQDADRANAFGKDVDVITGGLGLGEGLVVLGTAAGEILALSQEDGELVWRAKTSSEVLSPPQIRGDLAVAHSIDGNVSAYNAINGDRKWTYSSMLPPLSLRGTATPLLTSQYVVAAFANGRLAILNRESGLAGFDQAIGISKGRNDLDRLVDIDGNMVLLGQRLYFVGYQSRLVAMNLNTLRVDWSKDVSSIVGLSEGFGNVYAGHADGVISAYDAITGKIAWEVDALTNRNITVPVVSSSYLLIGDFQGYLHVIAQSDGRFVGRRKVDRSGLNGGVVSDGARVYVIGNNSNLSAYEIR</sequence>
<dbReference type="GO" id="GO:0043165">
    <property type="term" value="P:Gram-negative-bacterium-type cell outer membrane assembly"/>
    <property type="evidence" value="ECO:0007669"/>
    <property type="project" value="UniProtKB-UniRule"/>
</dbReference>
<accession>A0A520S121</accession>
<protein>
    <recommendedName>
        <fullName evidence="4">Outer membrane protein assembly factor BamB</fullName>
    </recommendedName>
</protein>
<proteinExistence type="inferred from homology"/>